<gene>
    <name evidence="2" type="ORF">CLMAG_62180</name>
</gene>
<dbReference type="AlphaFoldDB" id="A0A161X3R7"/>
<dbReference type="RefSeq" id="WP_066631039.1">
    <property type="nucleotide sequence ID" value="NZ_FQXL01000039.1"/>
</dbReference>
<dbReference type="Proteomes" id="UP000076603">
    <property type="component" value="Unassembled WGS sequence"/>
</dbReference>
<dbReference type="PATRIC" id="fig|1121326.3.peg.6287"/>
<feature type="domain" description="Nitroreductase" evidence="1">
    <location>
        <begin position="64"/>
        <end position="250"/>
    </location>
</feature>
<dbReference type="PANTHER" id="PTHR43745:SF2">
    <property type="entry name" value="NITROREDUCTASE MJ1384-RELATED"/>
    <property type="match status" value="1"/>
</dbReference>
<dbReference type="SUPFAM" id="SSF55469">
    <property type="entry name" value="FMN-dependent nitroreductase-like"/>
    <property type="match status" value="1"/>
</dbReference>
<dbReference type="CDD" id="cd02142">
    <property type="entry name" value="McbC_SagB-like_oxidoreductase"/>
    <property type="match status" value="1"/>
</dbReference>
<dbReference type="OrthoDB" id="9801593at2"/>
<accession>A0A161X3R7</accession>
<sequence length="254" mass="28922">MSRYEQHRSFLKSNFNEFKSIKTDKMKGIAQPPSVKSYGLSDNIINLPKVSEGVVKKSNIYECIKDRRSTRFYADESISLEELSYLLWATQGISGTTKAGLTLRTVPCSGATHCFETYLFITKVQGIKRGIYRYLPVEHKLLFMFELDEIDKKIDEITLEQPFVPNFAKKAAVLFVWSATPYRSEWKFDITAHKKILIDIGHVCQNLYLASESVDAGICAIAIYDQKMIDELLSLDGSEEFTVYLAAVGKKLEK</sequence>
<comment type="caution">
    <text evidence="2">The sequence shown here is derived from an EMBL/GenBank/DDBJ whole genome shotgun (WGS) entry which is preliminary data.</text>
</comment>
<protein>
    <submittedName>
        <fullName evidence="2">Nitroreductase family protein</fullName>
    </submittedName>
</protein>
<keyword evidence="3" id="KW-1185">Reference proteome</keyword>
<dbReference type="GO" id="GO:0016491">
    <property type="term" value="F:oxidoreductase activity"/>
    <property type="evidence" value="ECO:0007669"/>
    <property type="project" value="InterPro"/>
</dbReference>
<dbReference type="PANTHER" id="PTHR43745">
    <property type="entry name" value="NITROREDUCTASE MJ1384-RELATED"/>
    <property type="match status" value="1"/>
</dbReference>
<dbReference type="InterPro" id="IPR000415">
    <property type="entry name" value="Nitroreductase-like"/>
</dbReference>
<organism evidence="2 3">
    <name type="scientific">Clostridium magnum DSM 2767</name>
    <dbReference type="NCBI Taxonomy" id="1121326"/>
    <lineage>
        <taxon>Bacteria</taxon>
        <taxon>Bacillati</taxon>
        <taxon>Bacillota</taxon>
        <taxon>Clostridia</taxon>
        <taxon>Eubacteriales</taxon>
        <taxon>Clostridiaceae</taxon>
        <taxon>Clostridium</taxon>
    </lineage>
</organism>
<proteinExistence type="predicted"/>
<dbReference type="STRING" id="1121326.CLMAG_62180"/>
<dbReference type="EMBL" id="LWAE01000018">
    <property type="protein sequence ID" value="KZL88446.1"/>
    <property type="molecule type" value="Genomic_DNA"/>
</dbReference>
<dbReference type="Pfam" id="PF00881">
    <property type="entry name" value="Nitroreductase"/>
    <property type="match status" value="1"/>
</dbReference>
<evidence type="ECO:0000313" key="2">
    <source>
        <dbReference type="EMBL" id="KZL88446.1"/>
    </source>
</evidence>
<dbReference type="NCBIfam" id="TIGR03605">
    <property type="entry name" value="antibiot_sagB"/>
    <property type="match status" value="1"/>
</dbReference>
<dbReference type="InterPro" id="IPR052544">
    <property type="entry name" value="Bacteriocin_Proc_Enz"/>
</dbReference>
<dbReference type="Gene3D" id="3.40.109.10">
    <property type="entry name" value="NADH Oxidase"/>
    <property type="match status" value="1"/>
</dbReference>
<reference evidence="2 3" key="1">
    <citation type="submission" date="2016-04" db="EMBL/GenBank/DDBJ databases">
        <title>Genome sequence of Clostridium magnum DSM 2767.</title>
        <authorList>
            <person name="Poehlein A."/>
            <person name="Uhlig R."/>
            <person name="Fischer R."/>
            <person name="Bahl H."/>
            <person name="Daniel R."/>
        </authorList>
    </citation>
    <scope>NUCLEOTIDE SEQUENCE [LARGE SCALE GENOMIC DNA]</scope>
    <source>
        <strain evidence="2 3">DSM 2767</strain>
    </source>
</reference>
<evidence type="ECO:0000313" key="3">
    <source>
        <dbReference type="Proteomes" id="UP000076603"/>
    </source>
</evidence>
<dbReference type="InterPro" id="IPR029479">
    <property type="entry name" value="Nitroreductase"/>
</dbReference>
<evidence type="ECO:0000259" key="1">
    <source>
        <dbReference type="Pfam" id="PF00881"/>
    </source>
</evidence>
<dbReference type="InterPro" id="IPR020051">
    <property type="entry name" value="SagB-type_dehydrogenase"/>
</dbReference>
<name>A0A161X3R7_9CLOT</name>